<protein>
    <submittedName>
        <fullName evidence="2">Uncharacterized protein</fullName>
    </submittedName>
</protein>
<proteinExistence type="predicted"/>
<accession>A0ABV9QLW0</accession>
<evidence type="ECO:0000313" key="2">
    <source>
        <dbReference type="EMBL" id="MFC4805067.1"/>
    </source>
</evidence>
<feature type="transmembrane region" description="Helical" evidence="1">
    <location>
        <begin position="75"/>
        <end position="96"/>
    </location>
</feature>
<dbReference type="EMBL" id="JBHSHL010000033">
    <property type="protein sequence ID" value="MFC4805067.1"/>
    <property type="molecule type" value="Genomic_DNA"/>
</dbReference>
<feature type="transmembrane region" description="Helical" evidence="1">
    <location>
        <begin position="49"/>
        <end position="68"/>
    </location>
</feature>
<evidence type="ECO:0000256" key="1">
    <source>
        <dbReference type="SAM" id="Phobius"/>
    </source>
</evidence>
<keyword evidence="1" id="KW-0472">Membrane</keyword>
<comment type="caution">
    <text evidence="2">The sequence shown here is derived from an EMBL/GenBank/DDBJ whole genome shotgun (WGS) entry which is preliminary data.</text>
</comment>
<feature type="transmembrane region" description="Helical" evidence="1">
    <location>
        <begin position="12"/>
        <end position="29"/>
    </location>
</feature>
<feature type="transmembrane region" description="Helical" evidence="1">
    <location>
        <begin position="102"/>
        <end position="123"/>
    </location>
</feature>
<dbReference type="RefSeq" id="WP_379788605.1">
    <property type="nucleotide sequence ID" value="NZ_JBHSHL010000033.1"/>
</dbReference>
<keyword evidence="3" id="KW-1185">Reference proteome</keyword>
<gene>
    <name evidence="2" type="ORF">ACFO4R_08225</name>
</gene>
<dbReference type="Proteomes" id="UP001595916">
    <property type="component" value="Unassembled WGS sequence"/>
</dbReference>
<name>A0ABV9QLW0_9FIRM</name>
<organism evidence="2 3">
    <name type="scientific">Filifactor villosus</name>
    <dbReference type="NCBI Taxonomy" id="29374"/>
    <lineage>
        <taxon>Bacteria</taxon>
        <taxon>Bacillati</taxon>
        <taxon>Bacillota</taxon>
        <taxon>Clostridia</taxon>
        <taxon>Peptostreptococcales</taxon>
        <taxon>Filifactoraceae</taxon>
        <taxon>Filifactor</taxon>
    </lineage>
</organism>
<keyword evidence="1" id="KW-0812">Transmembrane</keyword>
<reference evidence="3" key="1">
    <citation type="journal article" date="2019" name="Int. J. Syst. Evol. Microbiol.">
        <title>The Global Catalogue of Microorganisms (GCM) 10K type strain sequencing project: providing services to taxonomists for standard genome sequencing and annotation.</title>
        <authorList>
            <consortium name="The Broad Institute Genomics Platform"/>
            <consortium name="The Broad Institute Genome Sequencing Center for Infectious Disease"/>
            <person name="Wu L."/>
            <person name="Ma J."/>
        </authorList>
    </citation>
    <scope>NUCLEOTIDE SEQUENCE [LARGE SCALE GENOMIC DNA]</scope>
    <source>
        <strain evidence="3">CCUG 46385</strain>
    </source>
</reference>
<sequence>MSSHNHSNGKELQEFLLGILLLGVGLFLFMQNVTVTGSYGSFWLGSRNISSGVTTIPFIVGVVWYFINRSFFSKVLIWLGAIFIILGIVMSIRIYFERASLFFYIITILFSASGFGLLVKALFKKR</sequence>
<evidence type="ECO:0000313" key="3">
    <source>
        <dbReference type="Proteomes" id="UP001595916"/>
    </source>
</evidence>
<keyword evidence="1" id="KW-1133">Transmembrane helix</keyword>